<dbReference type="Gene3D" id="3.40.50.300">
    <property type="entry name" value="P-loop containing nucleotide triphosphate hydrolases"/>
    <property type="match status" value="1"/>
</dbReference>
<accession>A0A8H5B5U0</accession>
<comment type="caution">
    <text evidence="3">The sequence shown here is derived from an EMBL/GenBank/DDBJ whole genome shotgun (WGS) entry which is preliminary data.</text>
</comment>
<organism evidence="3 4">
    <name type="scientific">Ephemerocybe angulata</name>
    <dbReference type="NCBI Taxonomy" id="980116"/>
    <lineage>
        <taxon>Eukaryota</taxon>
        <taxon>Fungi</taxon>
        <taxon>Dikarya</taxon>
        <taxon>Basidiomycota</taxon>
        <taxon>Agaricomycotina</taxon>
        <taxon>Agaricomycetes</taxon>
        <taxon>Agaricomycetidae</taxon>
        <taxon>Agaricales</taxon>
        <taxon>Agaricineae</taxon>
        <taxon>Psathyrellaceae</taxon>
        <taxon>Ephemerocybe</taxon>
    </lineage>
</organism>
<protein>
    <submittedName>
        <fullName evidence="3">Uncharacterized protein</fullName>
    </submittedName>
</protein>
<proteinExistence type="predicted"/>
<dbReference type="GO" id="GO:0005525">
    <property type="term" value="F:GTP binding"/>
    <property type="evidence" value="ECO:0007669"/>
    <property type="project" value="UniProtKB-KW"/>
</dbReference>
<sequence length="126" mass="13277">MSSPTSTLKGVAVIGDGAVGKTSLLIRGALGKCPDPEVYIPTVANNYCIAVAQDGSVGEADDDTMASNVVKLCVYDTAGQEDYLRLRPMAYANAHVILICFAVDDPESLNNVVDKASNKAVQQRNT</sequence>
<dbReference type="PANTHER" id="PTHR24072">
    <property type="entry name" value="RHO FAMILY GTPASE"/>
    <property type="match status" value="1"/>
</dbReference>
<dbReference type="InterPro" id="IPR003578">
    <property type="entry name" value="Small_GTPase_Rho"/>
</dbReference>
<keyword evidence="4" id="KW-1185">Reference proteome</keyword>
<dbReference type="PROSITE" id="PS51419">
    <property type="entry name" value="RAB"/>
    <property type="match status" value="1"/>
</dbReference>
<reference evidence="3 4" key="1">
    <citation type="journal article" date="2020" name="ISME J.">
        <title>Uncovering the hidden diversity of litter-decomposition mechanisms in mushroom-forming fungi.</title>
        <authorList>
            <person name="Floudas D."/>
            <person name="Bentzer J."/>
            <person name="Ahren D."/>
            <person name="Johansson T."/>
            <person name="Persson P."/>
            <person name="Tunlid A."/>
        </authorList>
    </citation>
    <scope>NUCLEOTIDE SEQUENCE [LARGE SCALE GENOMIC DNA]</scope>
    <source>
        <strain evidence="3 4">CBS 175.51</strain>
    </source>
</reference>
<dbReference type="EMBL" id="JAACJK010000219">
    <property type="protein sequence ID" value="KAF5317300.1"/>
    <property type="molecule type" value="Genomic_DNA"/>
</dbReference>
<dbReference type="AlphaFoldDB" id="A0A8H5B5U0"/>
<keyword evidence="1" id="KW-0547">Nucleotide-binding</keyword>
<evidence type="ECO:0000256" key="2">
    <source>
        <dbReference type="ARBA" id="ARBA00023134"/>
    </source>
</evidence>
<dbReference type="InterPro" id="IPR001806">
    <property type="entry name" value="Small_GTPase"/>
</dbReference>
<dbReference type="Proteomes" id="UP000541558">
    <property type="component" value="Unassembled WGS sequence"/>
</dbReference>
<dbReference type="GO" id="GO:0003924">
    <property type="term" value="F:GTPase activity"/>
    <property type="evidence" value="ECO:0007669"/>
    <property type="project" value="InterPro"/>
</dbReference>
<dbReference type="PRINTS" id="PR00449">
    <property type="entry name" value="RASTRNSFRMNG"/>
</dbReference>
<dbReference type="GO" id="GO:0007264">
    <property type="term" value="P:small GTPase-mediated signal transduction"/>
    <property type="evidence" value="ECO:0007669"/>
    <property type="project" value="InterPro"/>
</dbReference>
<keyword evidence="2" id="KW-0342">GTP-binding</keyword>
<evidence type="ECO:0000256" key="1">
    <source>
        <dbReference type="ARBA" id="ARBA00022741"/>
    </source>
</evidence>
<dbReference type="InterPro" id="IPR027417">
    <property type="entry name" value="P-loop_NTPase"/>
</dbReference>
<evidence type="ECO:0000313" key="4">
    <source>
        <dbReference type="Proteomes" id="UP000541558"/>
    </source>
</evidence>
<dbReference type="SUPFAM" id="SSF52540">
    <property type="entry name" value="P-loop containing nucleoside triphosphate hydrolases"/>
    <property type="match status" value="1"/>
</dbReference>
<name>A0A8H5B5U0_9AGAR</name>
<evidence type="ECO:0000313" key="3">
    <source>
        <dbReference type="EMBL" id="KAF5317300.1"/>
    </source>
</evidence>
<dbReference type="SMART" id="SM00174">
    <property type="entry name" value="RHO"/>
    <property type="match status" value="1"/>
</dbReference>
<dbReference type="Pfam" id="PF00071">
    <property type="entry name" value="Ras"/>
    <property type="match status" value="1"/>
</dbReference>
<gene>
    <name evidence="3" type="ORF">D9611_004018</name>
</gene>
<dbReference type="PROSITE" id="PS51420">
    <property type="entry name" value="RHO"/>
    <property type="match status" value="1"/>
</dbReference>
<dbReference type="OrthoDB" id="8830751at2759"/>